<dbReference type="PANTHER" id="PTHR43464:SF19">
    <property type="entry name" value="UBIQUINONE BIOSYNTHESIS O-METHYLTRANSFERASE, MITOCHONDRIAL"/>
    <property type="match status" value="1"/>
</dbReference>
<evidence type="ECO:0000256" key="1">
    <source>
        <dbReference type="ARBA" id="ARBA00022603"/>
    </source>
</evidence>
<keyword evidence="3 5" id="KW-0831">Ubiquinone biosynthesis</keyword>
<dbReference type="EC" id="2.1.1.64" evidence="5"/>
<organism evidence="8">
    <name type="scientific">Phallusia mammillata</name>
    <dbReference type="NCBI Taxonomy" id="59560"/>
    <lineage>
        <taxon>Eukaryota</taxon>
        <taxon>Metazoa</taxon>
        <taxon>Chordata</taxon>
        <taxon>Tunicata</taxon>
        <taxon>Ascidiacea</taxon>
        <taxon>Phlebobranchia</taxon>
        <taxon>Ascidiidae</taxon>
        <taxon>Phallusia</taxon>
    </lineage>
</organism>
<dbReference type="GO" id="GO:0031314">
    <property type="term" value="C:extrinsic component of mitochondrial inner membrane"/>
    <property type="evidence" value="ECO:0007669"/>
    <property type="project" value="UniProtKB-UniRule"/>
</dbReference>
<dbReference type="GO" id="GO:0046872">
    <property type="term" value="F:metal ion binding"/>
    <property type="evidence" value="ECO:0007669"/>
    <property type="project" value="UniProtKB-KW"/>
</dbReference>
<feature type="binding site" evidence="5">
    <location>
        <position position="197"/>
    </location>
    <ligand>
        <name>Mg(2+)</name>
        <dbReference type="ChEBI" id="CHEBI:18420"/>
    </ligand>
</feature>
<keyword evidence="5" id="KW-0999">Mitochondrion inner membrane</keyword>
<accession>A0A6F9D956</accession>
<feature type="domain" description="Methyltransferase type 11" evidence="7">
    <location>
        <begin position="126"/>
        <end position="224"/>
    </location>
</feature>
<gene>
    <name evidence="8" type="primary">Coq3</name>
</gene>
<comment type="subunit">
    <text evidence="5">Component of a multi-subunit COQ enzyme complex.</text>
</comment>
<dbReference type="InterPro" id="IPR013216">
    <property type="entry name" value="Methyltransf_11"/>
</dbReference>
<dbReference type="HAMAP" id="MF_00472">
    <property type="entry name" value="UbiG"/>
    <property type="match status" value="1"/>
</dbReference>
<comment type="catalytic activity">
    <reaction evidence="5">
        <text>a 3,4-dihydroxy-5-(all-trans-polyprenyl)benzoate + S-adenosyl-L-methionine = a 4-hydroxy-3-methoxy-5-(all-trans-polyprenyl)benzoate + S-adenosyl-L-homocysteine + H(+)</text>
        <dbReference type="Rhea" id="RHEA:44452"/>
        <dbReference type="Rhea" id="RHEA-COMP:10930"/>
        <dbReference type="Rhea" id="RHEA-COMP:10931"/>
        <dbReference type="ChEBI" id="CHEBI:15378"/>
        <dbReference type="ChEBI" id="CHEBI:57856"/>
        <dbReference type="ChEBI" id="CHEBI:59789"/>
        <dbReference type="ChEBI" id="CHEBI:64694"/>
        <dbReference type="ChEBI" id="CHEBI:84443"/>
        <dbReference type="EC" id="2.1.1.114"/>
    </reaction>
</comment>
<comment type="similarity">
    <text evidence="5">Belongs to the class I-like SAM-binding methyltransferase superfamily. UbiG/COQ3 family.</text>
</comment>
<protein>
    <recommendedName>
        <fullName evidence="5">Ubiquinone biosynthesis O-methyltransferase, mitochondrial</fullName>
    </recommendedName>
    <alternativeName>
        <fullName evidence="5">3-demethylubiquinol 3-O-methyltransferase</fullName>
        <ecNumber evidence="5">2.1.1.64</ecNumber>
    </alternativeName>
    <alternativeName>
        <fullName evidence="5">3-demethylubiquinone 3-O-methyltransferase</fullName>
        <ecNumber evidence="5">2.1.1.-</ecNumber>
    </alternativeName>
    <alternativeName>
        <fullName evidence="5">Polyprenyldihydroxybenzoate methyltransferase</fullName>
        <ecNumber evidence="5">2.1.1.114</ecNumber>
    </alternativeName>
</protein>
<dbReference type="EC" id="2.1.1.114" evidence="5"/>
<evidence type="ECO:0000256" key="5">
    <source>
        <dbReference type="HAMAP-Rule" id="MF_03190"/>
    </source>
</evidence>
<keyword evidence="5" id="KW-0472">Membrane</keyword>
<feature type="binding site" evidence="5">
    <location>
        <position position="98"/>
    </location>
    <ligand>
        <name>S-adenosyl-L-methionine</name>
        <dbReference type="ChEBI" id="CHEBI:59789"/>
    </ligand>
</feature>
<dbReference type="UniPathway" id="UPA00232"/>
<feature type="binding site" evidence="5">
    <location>
        <position position="150"/>
    </location>
    <ligand>
        <name>S-adenosyl-L-methionine</name>
        <dbReference type="ChEBI" id="CHEBI:59789"/>
    </ligand>
</feature>
<evidence type="ECO:0000259" key="7">
    <source>
        <dbReference type="Pfam" id="PF08241"/>
    </source>
</evidence>
<comment type="cofactor">
    <cofactor evidence="5">
        <name>Mg(2+)</name>
        <dbReference type="ChEBI" id="CHEBI:18420"/>
    </cofactor>
</comment>
<dbReference type="PANTHER" id="PTHR43464">
    <property type="entry name" value="METHYLTRANSFERASE"/>
    <property type="match status" value="1"/>
</dbReference>
<dbReference type="InterPro" id="IPR029063">
    <property type="entry name" value="SAM-dependent_MTases_sf"/>
</dbReference>
<evidence type="ECO:0000256" key="4">
    <source>
        <dbReference type="ARBA" id="ARBA00022691"/>
    </source>
</evidence>
<evidence type="ECO:0000256" key="3">
    <source>
        <dbReference type="ARBA" id="ARBA00022688"/>
    </source>
</evidence>
<name>A0A6F9D956_9ASCI</name>
<dbReference type="GO" id="GO:0010420">
    <property type="term" value="F:polyprenyldihydroxybenzoate methyltransferase activity"/>
    <property type="evidence" value="ECO:0007669"/>
    <property type="project" value="UniProtKB-UniRule"/>
</dbReference>
<sequence>MSRVCKLCGHCISKNLAMLQIRKISKRMITTYSRDDYPGFGFDQRIAMKQRTLFDQSMRFTSSSSVSEEETKKFSKLAHSWWDERGDMMALHTMNSLRVPFIRDCLLYQGFGKPKTSKALEGVNILEVGCGAGILSEPLARLGASVVGIDSSAEALEAAKIHRGDDEDLQSLQYLDSWLEDIVAVGSIKFDCVVASEVIEHVEDYRNFIQMCNKVLKPGGSLFISTMNRTNYSYYLGIIMAEYVLHVVSPGTHTWDKFLKPAEVEDALLNEGCPLVKIHGMCYDPIRNKWSWTSSTELNYIVHAVKTIPTASENEKETKTLPESSEKENTPT</sequence>
<keyword evidence="4 5" id="KW-0949">S-adenosyl-L-methionine</keyword>
<feature type="binding site" evidence="5">
    <location>
        <position position="201"/>
    </location>
    <ligand>
        <name>Mg(2+)</name>
        <dbReference type="ChEBI" id="CHEBI:18420"/>
    </ligand>
</feature>
<evidence type="ECO:0000256" key="2">
    <source>
        <dbReference type="ARBA" id="ARBA00022679"/>
    </source>
</evidence>
<dbReference type="GO" id="GO:0032259">
    <property type="term" value="P:methylation"/>
    <property type="evidence" value="ECO:0007669"/>
    <property type="project" value="UniProtKB-KW"/>
</dbReference>
<dbReference type="SUPFAM" id="SSF53335">
    <property type="entry name" value="S-adenosyl-L-methionine-dependent methyltransferases"/>
    <property type="match status" value="1"/>
</dbReference>
<dbReference type="GO" id="GO:0061542">
    <property type="term" value="F:3-demethylubiquinol 3-O-methyltransferase activity"/>
    <property type="evidence" value="ECO:0007669"/>
    <property type="project" value="UniProtKB-UniRule"/>
</dbReference>
<comment type="catalytic activity">
    <reaction evidence="5">
        <text>a 3-demethylubiquinone + S-adenosyl-L-methionine = a ubiquinone + S-adenosyl-L-homocysteine</text>
        <dbReference type="Rhea" id="RHEA:81215"/>
        <dbReference type="Rhea" id="RHEA-COMP:9565"/>
        <dbReference type="Rhea" id="RHEA-COMP:19654"/>
        <dbReference type="ChEBI" id="CHEBI:16389"/>
        <dbReference type="ChEBI" id="CHEBI:57856"/>
        <dbReference type="ChEBI" id="CHEBI:59789"/>
        <dbReference type="ChEBI" id="CHEBI:231825"/>
    </reaction>
</comment>
<keyword evidence="5" id="KW-0496">Mitochondrion</keyword>
<dbReference type="EMBL" id="LR784122">
    <property type="protein sequence ID" value="CAB3232957.1"/>
    <property type="molecule type" value="mRNA"/>
</dbReference>
<dbReference type="AlphaFoldDB" id="A0A6F9D956"/>
<evidence type="ECO:0000256" key="6">
    <source>
        <dbReference type="SAM" id="MobiDB-lite"/>
    </source>
</evidence>
<feature type="compositionally biased region" description="Basic and acidic residues" evidence="6">
    <location>
        <begin position="313"/>
        <end position="332"/>
    </location>
</feature>
<evidence type="ECO:0000313" key="8">
    <source>
        <dbReference type="EMBL" id="CAB3232957.1"/>
    </source>
</evidence>
<dbReference type="EC" id="2.1.1.-" evidence="5"/>
<keyword evidence="5" id="KW-0479">Metal-binding</keyword>
<comment type="subcellular location">
    <subcellularLocation>
        <location evidence="5">Mitochondrion inner membrane</location>
        <topology evidence="5">Peripheral membrane protein</topology>
        <orientation evidence="5">Matrix side</orientation>
    </subcellularLocation>
</comment>
<dbReference type="InterPro" id="IPR010233">
    <property type="entry name" value="UbiG_MeTrfase"/>
</dbReference>
<feature type="binding site" evidence="5">
    <location>
        <position position="129"/>
    </location>
    <ligand>
        <name>S-adenosyl-L-methionine</name>
        <dbReference type="ChEBI" id="CHEBI:59789"/>
    </ligand>
</feature>
<keyword evidence="2 5" id="KW-0808">Transferase</keyword>
<dbReference type="Gene3D" id="3.40.50.150">
    <property type="entry name" value="Vaccinia Virus protein VP39"/>
    <property type="match status" value="1"/>
</dbReference>
<dbReference type="CDD" id="cd02440">
    <property type="entry name" value="AdoMet_MTases"/>
    <property type="match status" value="1"/>
</dbReference>
<dbReference type="NCBIfam" id="TIGR01983">
    <property type="entry name" value="UbiG"/>
    <property type="match status" value="1"/>
</dbReference>
<keyword evidence="5" id="KW-0460">Magnesium</keyword>
<feature type="region of interest" description="Disordered" evidence="6">
    <location>
        <begin position="312"/>
        <end position="332"/>
    </location>
</feature>
<feature type="binding site" evidence="5">
    <location>
        <position position="200"/>
    </location>
    <ligand>
        <name>Mg(2+)</name>
        <dbReference type="ChEBI" id="CHEBI:18420"/>
    </ligand>
</feature>
<feature type="binding site" evidence="5">
    <location>
        <position position="196"/>
    </location>
    <ligand>
        <name>S-adenosyl-L-methionine</name>
        <dbReference type="ChEBI" id="CHEBI:59789"/>
    </ligand>
</feature>
<comment type="catalytic activity">
    <reaction evidence="5">
        <text>a 3-demethylubiquinol + S-adenosyl-L-methionine = a ubiquinol + S-adenosyl-L-homocysteine + H(+)</text>
        <dbReference type="Rhea" id="RHEA:44380"/>
        <dbReference type="Rhea" id="RHEA-COMP:9566"/>
        <dbReference type="Rhea" id="RHEA-COMP:10914"/>
        <dbReference type="ChEBI" id="CHEBI:15378"/>
        <dbReference type="ChEBI" id="CHEBI:17976"/>
        <dbReference type="ChEBI" id="CHEBI:57856"/>
        <dbReference type="ChEBI" id="CHEBI:59789"/>
        <dbReference type="ChEBI" id="CHEBI:84422"/>
        <dbReference type="EC" id="2.1.1.64"/>
    </reaction>
</comment>
<proteinExistence type="evidence at transcript level"/>
<keyword evidence="1 5" id="KW-0489">Methyltransferase</keyword>
<dbReference type="Pfam" id="PF08241">
    <property type="entry name" value="Methyltransf_11"/>
    <property type="match status" value="1"/>
</dbReference>
<reference evidence="8" key="1">
    <citation type="submission" date="2020-04" db="EMBL/GenBank/DDBJ databases">
        <authorList>
            <person name="Neveu A P."/>
        </authorList>
    </citation>
    <scope>NUCLEOTIDE SEQUENCE</scope>
    <source>
        <tissue evidence="8">Whole embryo</tissue>
    </source>
</reference>
<comment type="pathway">
    <text evidence="5">Cofactor biosynthesis; ubiquinone biosynthesis.</text>
</comment>
<comment type="function">
    <text evidence="5">O-methyltransferase required for two non-consecutive steps during ubiquinone biosynthesis. Catalyzes the 2 O-methylation of 3,4-dihydroxy-5-(all-trans-polyprenyl)benzoic acid into 4-hydroxy-3-methoxy-5-(all-trans-polyprenyl)benzoic acid. Also catalyzes the last step of ubiquinone biosynthesis by mediating methylation of 3-demethylubiquinone into ubiquinone. Also able to mediate the methylation of 3-demethylubiquinol into ubiquinol.</text>
</comment>